<dbReference type="AlphaFoldDB" id="A0A6H2EJY6"/>
<evidence type="ECO:0000256" key="1">
    <source>
        <dbReference type="SAM" id="Phobius"/>
    </source>
</evidence>
<dbReference type="KEGG" id="arca:HC352_02600"/>
<proteinExistence type="predicted"/>
<evidence type="ECO:0000313" key="2">
    <source>
        <dbReference type="EMBL" id="QJC21510.1"/>
    </source>
</evidence>
<evidence type="ECO:0000313" key="3">
    <source>
        <dbReference type="Proteomes" id="UP000502298"/>
    </source>
</evidence>
<keyword evidence="3" id="KW-1185">Reference proteome</keyword>
<dbReference type="EMBL" id="CP050804">
    <property type="protein sequence ID" value="QJC21510.1"/>
    <property type="molecule type" value="Genomic_DNA"/>
</dbReference>
<protein>
    <submittedName>
        <fullName evidence="2">Uncharacterized protein</fullName>
    </submittedName>
</protein>
<sequence length="75" mass="7670">MSKKNAIGATIVSGMLALFVPFLSAFISAILIVKVNRTKGIWASSIVVVNVFIGIVNLTVTALAIGTGLALIGIA</sequence>
<keyword evidence="1" id="KW-0812">Transmembrane</keyword>
<feature type="transmembrane region" description="Helical" evidence="1">
    <location>
        <begin position="45"/>
        <end position="74"/>
    </location>
</feature>
<keyword evidence="1" id="KW-1133">Transmembrane helix</keyword>
<accession>A0A6H2EJY6</accession>
<reference evidence="2 3" key="1">
    <citation type="submission" date="2020-03" db="EMBL/GenBank/DDBJ databases">
        <title>Complete genome of Arcanobacterium buesumensis sp. nov. strain 2701.</title>
        <authorList>
            <person name="Borowiak M."/>
            <person name="Alssahen M."/>
            <person name="Laemmler C."/>
            <person name="Malorny B."/>
            <person name="Hassan A."/>
            <person name="Prenger-Berninghoff E."/>
            <person name="Ploetz M."/>
            <person name="Abdulmawjood A."/>
        </authorList>
    </citation>
    <scope>NUCLEOTIDE SEQUENCE [LARGE SCALE GENOMIC DNA]</scope>
    <source>
        <strain evidence="2 3">2701</strain>
    </source>
</reference>
<name>A0A6H2EJY6_9ACTO</name>
<keyword evidence="1" id="KW-0472">Membrane</keyword>
<organism evidence="2 3">
    <name type="scientific">Arcanobacterium buesumense</name>
    <dbReference type="NCBI Taxonomy" id="2722751"/>
    <lineage>
        <taxon>Bacteria</taxon>
        <taxon>Bacillati</taxon>
        <taxon>Actinomycetota</taxon>
        <taxon>Actinomycetes</taxon>
        <taxon>Actinomycetales</taxon>
        <taxon>Actinomycetaceae</taxon>
        <taxon>Arcanobacterium</taxon>
    </lineage>
</organism>
<feature type="transmembrane region" description="Helical" evidence="1">
    <location>
        <begin position="6"/>
        <end position="33"/>
    </location>
</feature>
<dbReference type="RefSeq" id="WP_168917450.1">
    <property type="nucleotide sequence ID" value="NZ_CP050804.1"/>
</dbReference>
<dbReference type="Proteomes" id="UP000502298">
    <property type="component" value="Chromosome"/>
</dbReference>
<gene>
    <name evidence="2" type="ORF">HC352_02600</name>
</gene>